<keyword evidence="3" id="KW-0677">Repeat</keyword>
<dbReference type="PROSITE" id="PS51007">
    <property type="entry name" value="CYTC"/>
    <property type="match status" value="1"/>
</dbReference>
<dbReference type="PANTHER" id="PTHR24126:SF14">
    <property type="entry name" value="ANK_REP_REGION DOMAIN-CONTAINING PROTEIN"/>
    <property type="match status" value="1"/>
</dbReference>
<evidence type="ECO:0000256" key="4">
    <source>
        <dbReference type="ARBA" id="ARBA00023004"/>
    </source>
</evidence>
<protein>
    <recommendedName>
        <fullName evidence="7">Cytochrome c domain-containing protein</fullName>
    </recommendedName>
</protein>
<feature type="region of interest" description="Disordered" evidence="6">
    <location>
        <begin position="1"/>
        <end position="34"/>
    </location>
</feature>
<feature type="compositionally biased region" description="Basic and acidic residues" evidence="6">
    <location>
        <begin position="21"/>
        <end position="33"/>
    </location>
</feature>
<accession>A0A381Q9S8</accession>
<dbReference type="InterPro" id="IPR002110">
    <property type="entry name" value="Ankyrin_rpt"/>
</dbReference>
<dbReference type="EMBL" id="UINC01001209">
    <property type="protein sequence ID" value="SUZ74393.1"/>
    <property type="molecule type" value="Genomic_DNA"/>
</dbReference>
<evidence type="ECO:0000256" key="5">
    <source>
        <dbReference type="ARBA" id="ARBA00023043"/>
    </source>
</evidence>
<evidence type="ECO:0000313" key="8">
    <source>
        <dbReference type="EMBL" id="SUZ74393.1"/>
    </source>
</evidence>
<dbReference type="GO" id="GO:0046872">
    <property type="term" value="F:metal ion binding"/>
    <property type="evidence" value="ECO:0007669"/>
    <property type="project" value="UniProtKB-KW"/>
</dbReference>
<evidence type="ECO:0000256" key="1">
    <source>
        <dbReference type="ARBA" id="ARBA00022617"/>
    </source>
</evidence>
<keyword evidence="1" id="KW-0349">Heme</keyword>
<keyword evidence="4" id="KW-0408">Iron</keyword>
<dbReference type="SUPFAM" id="SSF48403">
    <property type="entry name" value="Ankyrin repeat"/>
    <property type="match status" value="2"/>
</dbReference>
<dbReference type="SMART" id="SM00248">
    <property type="entry name" value="ANK"/>
    <property type="match status" value="10"/>
</dbReference>
<keyword evidence="2" id="KW-0479">Metal-binding</keyword>
<feature type="domain" description="Cytochrome c" evidence="7">
    <location>
        <begin position="592"/>
        <end position="686"/>
    </location>
</feature>
<dbReference type="SUPFAM" id="SSF46626">
    <property type="entry name" value="Cytochrome c"/>
    <property type="match status" value="1"/>
</dbReference>
<dbReference type="PROSITE" id="PS50088">
    <property type="entry name" value="ANK_REPEAT"/>
    <property type="match status" value="8"/>
</dbReference>
<evidence type="ECO:0000256" key="2">
    <source>
        <dbReference type="ARBA" id="ARBA00022723"/>
    </source>
</evidence>
<dbReference type="InterPro" id="IPR036909">
    <property type="entry name" value="Cyt_c-like_dom_sf"/>
</dbReference>
<dbReference type="Gene3D" id="1.10.760.10">
    <property type="entry name" value="Cytochrome c-like domain"/>
    <property type="match status" value="1"/>
</dbReference>
<evidence type="ECO:0000256" key="3">
    <source>
        <dbReference type="ARBA" id="ARBA00022737"/>
    </source>
</evidence>
<dbReference type="Gene3D" id="1.25.40.20">
    <property type="entry name" value="Ankyrin repeat-containing domain"/>
    <property type="match status" value="5"/>
</dbReference>
<gene>
    <name evidence="8" type="ORF">METZ01_LOCUS27247</name>
</gene>
<dbReference type="GO" id="GO:0009055">
    <property type="term" value="F:electron transfer activity"/>
    <property type="evidence" value="ECO:0007669"/>
    <property type="project" value="InterPro"/>
</dbReference>
<evidence type="ECO:0000259" key="7">
    <source>
        <dbReference type="PROSITE" id="PS51007"/>
    </source>
</evidence>
<name>A0A381Q9S8_9ZZZZ</name>
<dbReference type="PRINTS" id="PR01415">
    <property type="entry name" value="ANKYRIN"/>
</dbReference>
<proteinExistence type="predicted"/>
<dbReference type="GO" id="GO:0020037">
    <property type="term" value="F:heme binding"/>
    <property type="evidence" value="ECO:0007669"/>
    <property type="project" value="InterPro"/>
</dbReference>
<dbReference type="PANTHER" id="PTHR24126">
    <property type="entry name" value="ANKYRIN REPEAT, PH AND SEC7 DOMAIN CONTAINING PROTEIN SECG-RELATED"/>
    <property type="match status" value="1"/>
</dbReference>
<evidence type="ECO:0000256" key="6">
    <source>
        <dbReference type="SAM" id="MobiDB-lite"/>
    </source>
</evidence>
<dbReference type="InterPro" id="IPR036770">
    <property type="entry name" value="Ankyrin_rpt-contain_sf"/>
</dbReference>
<reference evidence="8" key="1">
    <citation type="submission" date="2018-05" db="EMBL/GenBank/DDBJ databases">
        <authorList>
            <person name="Lanie J.A."/>
            <person name="Ng W.-L."/>
            <person name="Kazmierczak K.M."/>
            <person name="Andrzejewski T.M."/>
            <person name="Davidsen T.M."/>
            <person name="Wayne K.J."/>
            <person name="Tettelin H."/>
            <person name="Glass J.I."/>
            <person name="Rusch D."/>
            <person name="Podicherti R."/>
            <person name="Tsui H.-C.T."/>
            <person name="Winkler M.E."/>
        </authorList>
    </citation>
    <scope>NUCLEOTIDE SEQUENCE</scope>
</reference>
<dbReference type="InterPro" id="IPR009056">
    <property type="entry name" value="Cyt_c-like_dom"/>
</dbReference>
<dbReference type="AlphaFoldDB" id="A0A381Q9S8"/>
<dbReference type="Pfam" id="PF13442">
    <property type="entry name" value="Cytochrome_CBB3"/>
    <property type="match status" value="1"/>
</dbReference>
<dbReference type="Pfam" id="PF12796">
    <property type="entry name" value="Ank_2"/>
    <property type="match status" value="4"/>
</dbReference>
<sequence>MRDAGHLSGACGIHGRRRQEKKAGRQDRSDSADSVRLMNSASMQATNGIPKTVLAAMGALLLLPLDLGAGGQPSMPPLVRAVRSQDMDTVRSLLAQGVEVNERQADGSTALHWAVHWEDQETVDLLLTAGADPTAANDLTMTPLVMAATNGNGAIVRRLLAADADADTARTSGETALMLAARAGSLEAVTALLAAGANVNTTETTRGQSALMWAAAGAHPDIVAALLENGANVEARSRTSSRVFNMGGSRSAGSASGGITLREVPQGGSTPLLFAARSGDVESARLLIAAGADVHDTMADGNTALVIAAHSGHGSVAGLLLEQGADPNADPLGYTALHAAVLRGTLRDRNVASVDPGAGIPLVEALLAHGADPNAQFASGSPVRRWSHDFALMERWVGATPYWLAAKFLEIEMMRVLVIAGADPRLPSRDGTTPLMAAAGLGYSRGGGSAFIKDRRDFSSYNPIASAASGSQIPIEEERLALVAITTALELGADVHATDNAGNTALHAAASHGMDTLVQALVDHGADIRAANRRGQTPMALAVYSDGIGGDREARESTTSLLRELETRTHPITAHRHLDVESLQNPVFATPASVAAGAGVYESHCAVCHGPSGLGDGRLAAATAAYGQRPPNLSDAIWQHGGSDGEIFAAIRDGFTDGQQVLMDGFGDRITDEETWHVVNYLKQLR</sequence>
<dbReference type="PROSITE" id="PS50297">
    <property type="entry name" value="ANK_REP_REGION"/>
    <property type="match status" value="6"/>
</dbReference>
<keyword evidence="5" id="KW-0040">ANK repeat</keyword>
<organism evidence="8">
    <name type="scientific">marine metagenome</name>
    <dbReference type="NCBI Taxonomy" id="408172"/>
    <lineage>
        <taxon>unclassified sequences</taxon>
        <taxon>metagenomes</taxon>
        <taxon>ecological metagenomes</taxon>
    </lineage>
</organism>